<dbReference type="EMBL" id="LSRX01000151">
    <property type="protein sequence ID" value="OLQ06859.1"/>
    <property type="molecule type" value="Genomic_DNA"/>
</dbReference>
<name>A0A1Q9EHH3_SYMMI</name>
<organism evidence="2 3">
    <name type="scientific">Symbiodinium microadriaticum</name>
    <name type="common">Dinoflagellate</name>
    <name type="synonym">Zooxanthella microadriatica</name>
    <dbReference type="NCBI Taxonomy" id="2951"/>
    <lineage>
        <taxon>Eukaryota</taxon>
        <taxon>Sar</taxon>
        <taxon>Alveolata</taxon>
        <taxon>Dinophyceae</taxon>
        <taxon>Suessiales</taxon>
        <taxon>Symbiodiniaceae</taxon>
        <taxon>Symbiodinium</taxon>
    </lineage>
</organism>
<dbReference type="Proteomes" id="UP000186817">
    <property type="component" value="Unassembled WGS sequence"/>
</dbReference>
<feature type="region of interest" description="Disordered" evidence="1">
    <location>
        <begin position="1"/>
        <end position="31"/>
    </location>
</feature>
<evidence type="ECO:0000256" key="1">
    <source>
        <dbReference type="SAM" id="MobiDB-lite"/>
    </source>
</evidence>
<evidence type="ECO:0000313" key="2">
    <source>
        <dbReference type="EMBL" id="OLQ06859.1"/>
    </source>
</evidence>
<reference evidence="2 3" key="1">
    <citation type="submission" date="2016-02" db="EMBL/GenBank/DDBJ databases">
        <title>Genome analysis of coral dinoflagellate symbionts highlights evolutionary adaptations to a symbiotic lifestyle.</title>
        <authorList>
            <person name="Aranda M."/>
            <person name="Li Y."/>
            <person name="Liew Y.J."/>
            <person name="Baumgarten S."/>
            <person name="Simakov O."/>
            <person name="Wilson M."/>
            <person name="Piel J."/>
            <person name="Ashoor H."/>
            <person name="Bougouffa S."/>
            <person name="Bajic V.B."/>
            <person name="Ryu T."/>
            <person name="Ravasi T."/>
            <person name="Bayer T."/>
            <person name="Micklem G."/>
            <person name="Kim H."/>
            <person name="Bhak J."/>
            <person name="Lajeunesse T.C."/>
            <person name="Voolstra C.R."/>
        </authorList>
    </citation>
    <scope>NUCLEOTIDE SEQUENCE [LARGE SCALE GENOMIC DNA]</scope>
    <source>
        <strain evidence="2 3">CCMP2467</strain>
    </source>
</reference>
<accession>A0A1Q9EHH3</accession>
<protein>
    <submittedName>
        <fullName evidence="2">Uncharacterized protein</fullName>
    </submittedName>
</protein>
<comment type="caution">
    <text evidence="2">The sequence shown here is derived from an EMBL/GenBank/DDBJ whole genome shotgun (WGS) entry which is preliminary data.</text>
</comment>
<sequence length="117" mass="12665">MPRPALQPSSSNLPALQPFSPPALQLQPSSSSPLFPELLEDWRAAGLQGWRGVEAWRVGGAGGWNAGRAGGLEEVGRIGRRDGYQGEQRAMRSRELVGLFAIPQFDPEEAEDPMVKA</sequence>
<evidence type="ECO:0000313" key="3">
    <source>
        <dbReference type="Proteomes" id="UP000186817"/>
    </source>
</evidence>
<gene>
    <name evidence="2" type="ORF">AK812_SmicGene9822</name>
</gene>
<feature type="compositionally biased region" description="Low complexity" evidence="1">
    <location>
        <begin position="13"/>
        <end position="31"/>
    </location>
</feature>
<dbReference type="AlphaFoldDB" id="A0A1Q9EHH3"/>
<proteinExistence type="predicted"/>
<keyword evidence="3" id="KW-1185">Reference proteome</keyword>